<dbReference type="OrthoDB" id="2567457at2759"/>
<reference evidence="1" key="1">
    <citation type="journal article" date="2020" name="Stud. Mycol.">
        <title>101 Dothideomycetes genomes: a test case for predicting lifestyles and emergence of pathogens.</title>
        <authorList>
            <person name="Haridas S."/>
            <person name="Albert R."/>
            <person name="Binder M."/>
            <person name="Bloem J."/>
            <person name="Labutti K."/>
            <person name="Salamov A."/>
            <person name="Andreopoulos B."/>
            <person name="Baker S."/>
            <person name="Barry K."/>
            <person name="Bills G."/>
            <person name="Bluhm B."/>
            <person name="Cannon C."/>
            <person name="Castanera R."/>
            <person name="Culley D."/>
            <person name="Daum C."/>
            <person name="Ezra D."/>
            <person name="Gonzalez J."/>
            <person name="Henrissat B."/>
            <person name="Kuo A."/>
            <person name="Liang C."/>
            <person name="Lipzen A."/>
            <person name="Lutzoni F."/>
            <person name="Magnuson J."/>
            <person name="Mondo S."/>
            <person name="Nolan M."/>
            <person name="Ohm R."/>
            <person name="Pangilinan J."/>
            <person name="Park H.-J."/>
            <person name="Ramirez L."/>
            <person name="Alfaro M."/>
            <person name="Sun H."/>
            <person name="Tritt A."/>
            <person name="Yoshinaga Y."/>
            <person name="Zwiers L.-H."/>
            <person name="Turgeon B."/>
            <person name="Goodwin S."/>
            <person name="Spatafora J."/>
            <person name="Crous P."/>
            <person name="Grigoriev I."/>
        </authorList>
    </citation>
    <scope>NUCLEOTIDE SEQUENCE</scope>
    <source>
        <strain evidence="1">CBS 116005</strain>
    </source>
</reference>
<sequence length="155" mass="17402">MLSTCWSPDHTLRTSDWQLIVLRTATTLDAPYEFDVNEPVARVLGLTDAHIHALKDAQQPLPGNLFTKRQQLLARMVEQLNGPKNRVDAEILKEAKAVFGDTGVVEVFYINGVYGFLARFMNSARIDFDEPIAGLEDMLKTFNAAAIEKEKSYTD</sequence>
<dbReference type="PANTHER" id="PTHR34846:SF5">
    <property type="entry name" value="CARBOXYMUCONOLACTONE DECARBOXYLASE-LIKE DOMAIN-CONTAINING PROTEIN"/>
    <property type="match status" value="1"/>
</dbReference>
<dbReference type="Gene3D" id="1.20.1290.10">
    <property type="entry name" value="AhpD-like"/>
    <property type="match status" value="1"/>
</dbReference>
<dbReference type="PANTHER" id="PTHR34846">
    <property type="entry name" value="4-CARBOXYMUCONOLACTONE DECARBOXYLASE FAMILY PROTEIN (AFU_ORTHOLOGUE AFUA_6G11590)"/>
    <property type="match status" value="1"/>
</dbReference>
<dbReference type="EMBL" id="ML995850">
    <property type="protein sequence ID" value="KAF2767930.1"/>
    <property type="molecule type" value="Genomic_DNA"/>
</dbReference>
<evidence type="ECO:0000313" key="1">
    <source>
        <dbReference type="EMBL" id="KAF2767930.1"/>
    </source>
</evidence>
<organism evidence="1 2">
    <name type="scientific">Teratosphaeria nubilosa</name>
    <dbReference type="NCBI Taxonomy" id="161662"/>
    <lineage>
        <taxon>Eukaryota</taxon>
        <taxon>Fungi</taxon>
        <taxon>Dikarya</taxon>
        <taxon>Ascomycota</taxon>
        <taxon>Pezizomycotina</taxon>
        <taxon>Dothideomycetes</taxon>
        <taxon>Dothideomycetidae</taxon>
        <taxon>Mycosphaerellales</taxon>
        <taxon>Teratosphaeriaceae</taxon>
        <taxon>Teratosphaeria</taxon>
    </lineage>
</organism>
<protein>
    <submittedName>
        <fullName evidence="1">Uncharacterized protein</fullName>
    </submittedName>
</protein>
<accession>A0A6G1L5L8</accession>
<dbReference type="SUPFAM" id="SSF69118">
    <property type="entry name" value="AhpD-like"/>
    <property type="match status" value="1"/>
</dbReference>
<evidence type="ECO:0000313" key="2">
    <source>
        <dbReference type="Proteomes" id="UP000799436"/>
    </source>
</evidence>
<proteinExistence type="predicted"/>
<dbReference type="Proteomes" id="UP000799436">
    <property type="component" value="Unassembled WGS sequence"/>
</dbReference>
<gene>
    <name evidence="1" type="ORF">EJ03DRAFT_328809</name>
</gene>
<dbReference type="AlphaFoldDB" id="A0A6G1L5L8"/>
<dbReference type="InterPro" id="IPR029032">
    <property type="entry name" value="AhpD-like"/>
</dbReference>
<name>A0A6G1L5L8_9PEZI</name>
<keyword evidence="2" id="KW-1185">Reference proteome</keyword>